<evidence type="ECO:0000313" key="6">
    <source>
        <dbReference type="EMBL" id="AYA37426.1"/>
    </source>
</evidence>
<dbReference type="GO" id="GO:0019867">
    <property type="term" value="C:outer membrane"/>
    <property type="evidence" value="ECO:0007669"/>
    <property type="project" value="InterPro"/>
</dbReference>
<dbReference type="EMBL" id="CP032317">
    <property type="protein sequence ID" value="AYA37426.1"/>
    <property type="molecule type" value="Genomic_DNA"/>
</dbReference>
<dbReference type="InterPro" id="IPR000184">
    <property type="entry name" value="Bac_surfAg_D15"/>
</dbReference>
<dbReference type="KEGG" id="hyh:D3Y59_10400"/>
<name>A0A3B7RDX8_9BACT</name>
<evidence type="ECO:0000256" key="2">
    <source>
        <dbReference type="ARBA" id="ARBA00023136"/>
    </source>
</evidence>
<evidence type="ECO:0000256" key="4">
    <source>
        <dbReference type="SAM" id="SignalP"/>
    </source>
</evidence>
<keyword evidence="4" id="KW-0732">Signal</keyword>
<feature type="signal peptide" evidence="4">
    <location>
        <begin position="1"/>
        <end position="30"/>
    </location>
</feature>
<dbReference type="Proteomes" id="UP000262802">
    <property type="component" value="Chromosome"/>
</dbReference>
<keyword evidence="7" id="KW-1185">Reference proteome</keyword>
<feature type="chain" id="PRO_5017585051" description="Bacterial surface antigen (D15) domain-containing protein" evidence="4">
    <location>
        <begin position="31"/>
        <end position="398"/>
    </location>
</feature>
<dbReference type="OrthoDB" id="9771071at2"/>
<dbReference type="Pfam" id="PF01103">
    <property type="entry name" value="Omp85"/>
    <property type="match status" value="1"/>
</dbReference>
<proteinExistence type="predicted"/>
<protein>
    <recommendedName>
        <fullName evidence="5">Bacterial surface antigen (D15) domain-containing protein</fullName>
    </recommendedName>
</protein>
<reference evidence="6 7" key="1">
    <citation type="submission" date="2018-09" db="EMBL/GenBank/DDBJ databases">
        <title>Hymenobacter medium sp. nov., isolated from R2A medium.</title>
        <authorList>
            <person name="Yingchao G."/>
        </authorList>
    </citation>
    <scope>NUCLEOTIDE SEQUENCE [LARGE SCALE GENOMIC DNA]</scope>
    <source>
        <strain evidence="7">sh-6</strain>
    </source>
</reference>
<evidence type="ECO:0000256" key="1">
    <source>
        <dbReference type="ARBA" id="ARBA00004370"/>
    </source>
</evidence>
<evidence type="ECO:0000313" key="7">
    <source>
        <dbReference type="Proteomes" id="UP000262802"/>
    </source>
</evidence>
<feature type="region of interest" description="Disordered" evidence="3">
    <location>
        <begin position="31"/>
        <end position="54"/>
    </location>
</feature>
<feature type="domain" description="Bacterial surface antigen (D15)" evidence="5">
    <location>
        <begin position="102"/>
        <end position="382"/>
    </location>
</feature>
<comment type="subcellular location">
    <subcellularLocation>
        <location evidence="1">Membrane</location>
    </subcellularLocation>
</comment>
<accession>A0A3B7RDX8</accession>
<keyword evidence="2" id="KW-0472">Membrane</keyword>
<sequence>MGGCYFTLMRSRLLLLALGLLPLAARTAQAQTLPPPPAADEPAAGPTAAAPRPERRVKVAALPIVFSQPETGIAYGAAVLPVWRFGTDTATRSSTARLLGYYTQKKQSSASLTYTIFTAGEKWALSGEVFYFNLPIYYYGIGNDTRKAEKSDISYKLVIATQRVLRNLRPHVFAGLSYRLTDMHHIRIDDPLTDDASRPNLLLERSARERETTLTSGVGPTFLYDNRDNILSAWRGNYLEATSLFMGRYLGSDYGFTRLSVDARHFRPLRQGSTNTILAGQVLGQFHTGQVPFRELANLGGERMMRGIYEGRFRDRQMLAAQLELRQKLFWRLGGVVFGAAGQVHNQLSQFRLNDFNVAGGAGLRIAVNRKDRLAIRIDYAVGSGQSSGLYFAFNEAF</sequence>
<dbReference type="Gene3D" id="2.40.160.50">
    <property type="entry name" value="membrane protein fhac: a member of the omp85/tpsb transporter family"/>
    <property type="match status" value="1"/>
</dbReference>
<evidence type="ECO:0000256" key="3">
    <source>
        <dbReference type="SAM" id="MobiDB-lite"/>
    </source>
</evidence>
<organism evidence="6 7">
    <name type="scientific">Hymenobacter oligotrophus</name>
    <dbReference type="NCBI Taxonomy" id="2319843"/>
    <lineage>
        <taxon>Bacteria</taxon>
        <taxon>Pseudomonadati</taxon>
        <taxon>Bacteroidota</taxon>
        <taxon>Cytophagia</taxon>
        <taxon>Cytophagales</taxon>
        <taxon>Hymenobacteraceae</taxon>
        <taxon>Hymenobacter</taxon>
    </lineage>
</organism>
<feature type="compositionally biased region" description="Low complexity" evidence="3">
    <location>
        <begin position="40"/>
        <end position="51"/>
    </location>
</feature>
<evidence type="ECO:0000259" key="5">
    <source>
        <dbReference type="Pfam" id="PF01103"/>
    </source>
</evidence>
<gene>
    <name evidence="6" type="ORF">D3Y59_10400</name>
</gene>
<dbReference type="AlphaFoldDB" id="A0A3B7RDX8"/>